<dbReference type="EMBL" id="AAPJ01000005">
    <property type="protein sequence ID" value="EAS49178.1"/>
    <property type="molecule type" value="Genomic_DNA"/>
</dbReference>
<feature type="signal peptide" evidence="3">
    <location>
        <begin position="1"/>
        <end position="30"/>
    </location>
</feature>
<dbReference type="PANTHER" id="PTHR13887:SF56">
    <property type="entry name" value="THIOREDOXIN-LIKE REDUCTASE RV2466C"/>
    <property type="match status" value="1"/>
</dbReference>
<keyword evidence="3" id="KW-0732">Signal</keyword>
<keyword evidence="5" id="KW-0413">Isomerase</keyword>
<dbReference type="AlphaFoldDB" id="Q1YGP7"/>
<evidence type="ECO:0000256" key="2">
    <source>
        <dbReference type="ARBA" id="ARBA00005791"/>
    </source>
</evidence>
<evidence type="ECO:0000259" key="4">
    <source>
        <dbReference type="PROSITE" id="PS51352"/>
    </source>
</evidence>
<accession>Q1YGP7</accession>
<evidence type="ECO:0000313" key="6">
    <source>
        <dbReference type="Proteomes" id="UP000000321"/>
    </source>
</evidence>
<dbReference type="HOGENOM" id="CLU_000288_47_5_5"/>
<feature type="domain" description="Thioredoxin" evidence="4">
    <location>
        <begin position="59"/>
        <end position="257"/>
    </location>
</feature>
<sequence>MKHPLTARTRLAKAPRIAAFLAGAGLLAIAGCTDEAESTAASAVLPNSDAVLMAQADTAPATPATPAVEAPESSGSVDVADLMAEGPLPDVVIGDADAPVTIVEYASMTCSHCADFHENSYPQIKTDFLDTGKAKLIIREFPFDPRALAGFMLARCTGDDAKRTAMIDVLFSQQDDWARADNASAALLKIAKLAGMSQDEFTSCLNDKEMQEKIVEIQQKGQNEFGVNATPTFFINGDKFSGALSAEQMAAAIRARM</sequence>
<dbReference type="OrthoDB" id="8478320at2"/>
<dbReference type="Pfam" id="PF13462">
    <property type="entry name" value="Thioredoxin_4"/>
    <property type="match status" value="1"/>
</dbReference>
<dbReference type="BioCyc" id="AURANTIMONAS:SI859A1_02779-MONOMER"/>
<reference evidence="5 6" key="1">
    <citation type="journal article" date="2008" name="Appl. Environ. Microbiol.">
        <title>Genomic insights into Mn(II) oxidation by the marine alphaproteobacterium Aurantimonas sp. strain SI85-9A1.</title>
        <authorList>
            <person name="Dick G.J."/>
            <person name="Podell S."/>
            <person name="Johnson H.A."/>
            <person name="Rivera-Espinoza Y."/>
            <person name="Bernier-Latmani R."/>
            <person name="McCarthy J.K."/>
            <person name="Torpey J.W."/>
            <person name="Clement B.G."/>
            <person name="Gaasterland T."/>
            <person name="Tebo B.M."/>
        </authorList>
    </citation>
    <scope>NUCLEOTIDE SEQUENCE [LARGE SCALE GENOMIC DNA]</scope>
    <source>
        <strain evidence="5 6">SI85-9A1</strain>
    </source>
</reference>
<comment type="function">
    <text evidence="1">May be required for disulfide bond formation in some proteins.</text>
</comment>
<dbReference type="GO" id="GO:0016853">
    <property type="term" value="F:isomerase activity"/>
    <property type="evidence" value="ECO:0007669"/>
    <property type="project" value="UniProtKB-KW"/>
</dbReference>
<gene>
    <name evidence="5" type="ORF">SI859A1_02779</name>
</gene>
<evidence type="ECO:0000313" key="5">
    <source>
        <dbReference type="EMBL" id="EAS49178.1"/>
    </source>
</evidence>
<dbReference type="InterPro" id="IPR013766">
    <property type="entry name" value="Thioredoxin_domain"/>
</dbReference>
<comment type="similarity">
    <text evidence="2">Belongs to the thioredoxin family. DsbA subfamily.</text>
</comment>
<dbReference type="PANTHER" id="PTHR13887">
    <property type="entry name" value="GLUTATHIONE S-TRANSFERASE KAPPA"/>
    <property type="match status" value="1"/>
</dbReference>
<evidence type="ECO:0000256" key="3">
    <source>
        <dbReference type="SAM" id="SignalP"/>
    </source>
</evidence>
<protein>
    <submittedName>
        <fullName evidence="5">Possible protein disulfide isomerase</fullName>
    </submittedName>
</protein>
<dbReference type="PROSITE" id="PS51257">
    <property type="entry name" value="PROKAR_LIPOPROTEIN"/>
    <property type="match status" value="1"/>
</dbReference>
<name>Q1YGP7_AURMS</name>
<comment type="caution">
    <text evidence="5">The sequence shown here is derived from an EMBL/GenBank/DDBJ whole genome shotgun (WGS) entry which is preliminary data.</text>
</comment>
<dbReference type="SUPFAM" id="SSF52833">
    <property type="entry name" value="Thioredoxin-like"/>
    <property type="match status" value="1"/>
</dbReference>
<organism evidence="5 6">
    <name type="scientific">Aurantimonas manganoxydans (strain ATCC BAA-1229 / DSM 21871 / SI85-9A1)</name>
    <dbReference type="NCBI Taxonomy" id="287752"/>
    <lineage>
        <taxon>Bacteria</taxon>
        <taxon>Pseudomonadati</taxon>
        <taxon>Pseudomonadota</taxon>
        <taxon>Alphaproteobacteria</taxon>
        <taxon>Hyphomicrobiales</taxon>
        <taxon>Aurantimonadaceae</taxon>
        <taxon>Aurantimonas</taxon>
    </lineage>
</organism>
<proteinExistence type="inferred from homology"/>
<feature type="chain" id="PRO_5004197504" evidence="3">
    <location>
        <begin position="31"/>
        <end position="257"/>
    </location>
</feature>
<dbReference type="RefSeq" id="WP_009210598.1">
    <property type="nucleotide sequence ID" value="NZ_BBWP01000008.1"/>
</dbReference>
<keyword evidence="6" id="KW-1185">Reference proteome</keyword>
<dbReference type="Gene3D" id="3.40.30.10">
    <property type="entry name" value="Glutaredoxin"/>
    <property type="match status" value="1"/>
</dbReference>
<evidence type="ECO:0000256" key="1">
    <source>
        <dbReference type="ARBA" id="ARBA00003565"/>
    </source>
</evidence>
<dbReference type="InterPro" id="IPR036249">
    <property type="entry name" value="Thioredoxin-like_sf"/>
</dbReference>
<dbReference type="PROSITE" id="PS51352">
    <property type="entry name" value="THIOREDOXIN_2"/>
    <property type="match status" value="1"/>
</dbReference>
<dbReference type="InterPro" id="IPR012336">
    <property type="entry name" value="Thioredoxin-like_fold"/>
</dbReference>
<dbReference type="Proteomes" id="UP000000321">
    <property type="component" value="Unassembled WGS sequence"/>
</dbReference>